<dbReference type="GO" id="GO:0000139">
    <property type="term" value="C:Golgi membrane"/>
    <property type="evidence" value="ECO:0007669"/>
    <property type="project" value="InterPro"/>
</dbReference>
<dbReference type="OrthoDB" id="408493at2759"/>
<gene>
    <name evidence="7" type="ORF">PHYPSEUDO_000324</name>
</gene>
<feature type="transmembrane region" description="Helical" evidence="5">
    <location>
        <begin position="246"/>
        <end position="268"/>
    </location>
</feature>
<keyword evidence="4 5" id="KW-0472">Membrane</keyword>
<dbReference type="InterPro" id="IPR007271">
    <property type="entry name" value="Nuc_sug_transpt"/>
</dbReference>
<feature type="transmembrane region" description="Helical" evidence="5">
    <location>
        <begin position="105"/>
        <end position="125"/>
    </location>
</feature>
<feature type="chain" id="PRO_5035892423" description="Drug/Metabolite Transporter (DMT) Superfamily" evidence="6">
    <location>
        <begin position="24"/>
        <end position="417"/>
    </location>
</feature>
<dbReference type="GO" id="GO:0015165">
    <property type="term" value="F:pyrimidine nucleotide-sugar transmembrane transporter activity"/>
    <property type="evidence" value="ECO:0007669"/>
    <property type="project" value="InterPro"/>
</dbReference>
<keyword evidence="8" id="KW-1185">Reference proteome</keyword>
<keyword evidence="6" id="KW-0732">Signal</keyword>
<dbReference type="EMBL" id="JAGDFM010000101">
    <property type="protein sequence ID" value="KAG7386395.1"/>
    <property type="molecule type" value="Genomic_DNA"/>
</dbReference>
<organism evidence="7 8">
    <name type="scientific">Phytophthora pseudosyringae</name>
    <dbReference type="NCBI Taxonomy" id="221518"/>
    <lineage>
        <taxon>Eukaryota</taxon>
        <taxon>Sar</taxon>
        <taxon>Stramenopiles</taxon>
        <taxon>Oomycota</taxon>
        <taxon>Peronosporomycetes</taxon>
        <taxon>Peronosporales</taxon>
        <taxon>Peronosporaceae</taxon>
        <taxon>Phytophthora</taxon>
    </lineage>
</organism>
<evidence type="ECO:0000256" key="6">
    <source>
        <dbReference type="SAM" id="SignalP"/>
    </source>
</evidence>
<feature type="transmembrane region" description="Helical" evidence="5">
    <location>
        <begin position="132"/>
        <end position="152"/>
    </location>
</feature>
<name>A0A8T1VYQ8_9STRA</name>
<feature type="transmembrane region" description="Helical" evidence="5">
    <location>
        <begin position="202"/>
        <end position="222"/>
    </location>
</feature>
<dbReference type="AlphaFoldDB" id="A0A8T1VYQ8"/>
<evidence type="ECO:0000313" key="8">
    <source>
        <dbReference type="Proteomes" id="UP000694044"/>
    </source>
</evidence>
<dbReference type="Pfam" id="PF04142">
    <property type="entry name" value="Nuc_sug_transp"/>
    <property type="match status" value="1"/>
</dbReference>
<keyword evidence="3 5" id="KW-1133">Transmembrane helix</keyword>
<sequence length="417" mass="44269">MAASSARQATLLLLLALQVGVQPLLMSWYASEARDVRLRVGVVEFLKLLLALVPLSLTRGEAGLLNQLKTWRLRAAVATTVLPALIYVLQNLLNHAAVVALDGVTFNVLNQTKIIWTALFVYLLLGTRQSPLQLLALALLCVAAVLMTASSTEAEDAEQGDTELADAVVFTGMYQALLGAVLSALAGSIIQRALQRERRNQYMVTVELSVLGEMTLVALALVQDGLTSATTGSGDGDSQDNMWEGWSLMTLAALLCQALGGVLVGFVIRDCGNVEKSFAVVGGMGLTALLETHFNGKPFGHNAVTAMALVAISTALYTLNPPAVVSVDDKPVVSLMPTEVGTTPAAAPSSNARHSKTKLSADTSELESFLAPPTVVTVSSNSVHTSSTSRQEMRRPVRQLQPLSEISPARRELEAIV</sequence>
<protein>
    <recommendedName>
        <fullName evidence="9">Drug/Metabolite Transporter (DMT) Superfamily</fullName>
    </recommendedName>
</protein>
<evidence type="ECO:0000256" key="3">
    <source>
        <dbReference type="ARBA" id="ARBA00022989"/>
    </source>
</evidence>
<dbReference type="PANTHER" id="PTHR10231">
    <property type="entry name" value="NUCLEOTIDE-SUGAR TRANSMEMBRANE TRANSPORTER"/>
    <property type="match status" value="1"/>
</dbReference>
<feature type="transmembrane region" description="Helical" evidence="5">
    <location>
        <begin position="75"/>
        <end position="93"/>
    </location>
</feature>
<keyword evidence="2 5" id="KW-0812">Transmembrane</keyword>
<feature type="transmembrane region" description="Helical" evidence="5">
    <location>
        <begin position="36"/>
        <end position="55"/>
    </location>
</feature>
<accession>A0A8T1VYQ8</accession>
<feature type="signal peptide" evidence="6">
    <location>
        <begin position="1"/>
        <end position="23"/>
    </location>
</feature>
<comment type="subcellular location">
    <subcellularLocation>
        <location evidence="1">Membrane</location>
        <topology evidence="1">Multi-pass membrane protein</topology>
    </subcellularLocation>
</comment>
<evidence type="ECO:0000256" key="4">
    <source>
        <dbReference type="ARBA" id="ARBA00023136"/>
    </source>
</evidence>
<dbReference type="Proteomes" id="UP000694044">
    <property type="component" value="Unassembled WGS sequence"/>
</dbReference>
<evidence type="ECO:0000256" key="5">
    <source>
        <dbReference type="SAM" id="Phobius"/>
    </source>
</evidence>
<evidence type="ECO:0000256" key="2">
    <source>
        <dbReference type="ARBA" id="ARBA00022692"/>
    </source>
</evidence>
<evidence type="ECO:0008006" key="9">
    <source>
        <dbReference type="Google" id="ProtNLM"/>
    </source>
</evidence>
<evidence type="ECO:0000313" key="7">
    <source>
        <dbReference type="EMBL" id="KAG7386395.1"/>
    </source>
</evidence>
<feature type="transmembrane region" description="Helical" evidence="5">
    <location>
        <begin position="172"/>
        <end position="190"/>
    </location>
</feature>
<evidence type="ECO:0000256" key="1">
    <source>
        <dbReference type="ARBA" id="ARBA00004141"/>
    </source>
</evidence>
<reference evidence="7" key="1">
    <citation type="submission" date="2021-02" db="EMBL/GenBank/DDBJ databases">
        <authorList>
            <person name="Palmer J.M."/>
        </authorList>
    </citation>
    <scope>NUCLEOTIDE SEQUENCE</scope>
    <source>
        <strain evidence="7">SCRP734</strain>
    </source>
</reference>
<proteinExistence type="predicted"/>
<comment type="caution">
    <text evidence="7">The sequence shown here is derived from an EMBL/GenBank/DDBJ whole genome shotgun (WGS) entry which is preliminary data.</text>
</comment>